<organism evidence="2 3">
    <name type="scientific">Araneus ventricosus</name>
    <name type="common">Orbweaver spider</name>
    <name type="synonym">Epeira ventricosa</name>
    <dbReference type="NCBI Taxonomy" id="182803"/>
    <lineage>
        <taxon>Eukaryota</taxon>
        <taxon>Metazoa</taxon>
        <taxon>Ecdysozoa</taxon>
        <taxon>Arthropoda</taxon>
        <taxon>Chelicerata</taxon>
        <taxon>Arachnida</taxon>
        <taxon>Araneae</taxon>
        <taxon>Araneomorphae</taxon>
        <taxon>Entelegynae</taxon>
        <taxon>Araneoidea</taxon>
        <taxon>Araneidae</taxon>
        <taxon>Araneus</taxon>
    </lineage>
</organism>
<keyword evidence="3" id="KW-1185">Reference proteome</keyword>
<dbReference type="Proteomes" id="UP000499080">
    <property type="component" value="Unassembled WGS sequence"/>
</dbReference>
<dbReference type="EMBL" id="BGPR01012570">
    <property type="protein sequence ID" value="GBN56693.1"/>
    <property type="molecule type" value="Genomic_DNA"/>
</dbReference>
<feature type="region of interest" description="Disordered" evidence="1">
    <location>
        <begin position="56"/>
        <end position="76"/>
    </location>
</feature>
<evidence type="ECO:0000313" key="3">
    <source>
        <dbReference type="Proteomes" id="UP000499080"/>
    </source>
</evidence>
<sequence length="94" mass="10557">MFLKLGKSASSSHGPTTLEILRVYPSSKTSEIDSTSAVWDITRILKLFSSEASNFRNVSEKVSPSETSRPREASHRFWAKRKAHRSFGVRKSSV</sequence>
<proteinExistence type="predicted"/>
<protein>
    <submittedName>
        <fullName evidence="2">Uncharacterized protein</fullName>
    </submittedName>
</protein>
<comment type="caution">
    <text evidence="2">The sequence shown here is derived from an EMBL/GenBank/DDBJ whole genome shotgun (WGS) entry which is preliminary data.</text>
</comment>
<name>A0A4Y2Q0N2_ARAVE</name>
<evidence type="ECO:0000313" key="2">
    <source>
        <dbReference type="EMBL" id="GBN56693.1"/>
    </source>
</evidence>
<feature type="compositionally biased region" description="Polar residues" evidence="1">
    <location>
        <begin position="56"/>
        <end position="67"/>
    </location>
</feature>
<gene>
    <name evidence="2" type="ORF">AVEN_275265_1</name>
</gene>
<reference evidence="2 3" key="1">
    <citation type="journal article" date="2019" name="Sci. Rep.">
        <title>Orb-weaving spider Araneus ventricosus genome elucidates the spidroin gene catalogue.</title>
        <authorList>
            <person name="Kono N."/>
            <person name="Nakamura H."/>
            <person name="Ohtoshi R."/>
            <person name="Moran D.A.P."/>
            <person name="Shinohara A."/>
            <person name="Yoshida Y."/>
            <person name="Fujiwara M."/>
            <person name="Mori M."/>
            <person name="Tomita M."/>
            <person name="Arakawa K."/>
        </authorList>
    </citation>
    <scope>NUCLEOTIDE SEQUENCE [LARGE SCALE GENOMIC DNA]</scope>
</reference>
<dbReference type="AlphaFoldDB" id="A0A4Y2Q0N2"/>
<evidence type="ECO:0000256" key="1">
    <source>
        <dbReference type="SAM" id="MobiDB-lite"/>
    </source>
</evidence>
<accession>A0A4Y2Q0N2</accession>